<evidence type="ECO:0000259" key="5">
    <source>
        <dbReference type="PROSITE" id="PS51063"/>
    </source>
</evidence>
<dbReference type="SMART" id="SM00419">
    <property type="entry name" value="HTH_CRP"/>
    <property type="match status" value="1"/>
</dbReference>
<dbReference type="EMBL" id="FNPV01000006">
    <property type="protein sequence ID" value="SDY96326.1"/>
    <property type="molecule type" value="Genomic_DNA"/>
</dbReference>
<dbReference type="PRINTS" id="PR00034">
    <property type="entry name" value="HTHCRP"/>
</dbReference>
<organism evidence="6 7">
    <name type="scientific">Tindallia californiensis</name>
    <dbReference type="NCBI Taxonomy" id="159292"/>
    <lineage>
        <taxon>Bacteria</taxon>
        <taxon>Bacillati</taxon>
        <taxon>Bacillota</taxon>
        <taxon>Clostridia</taxon>
        <taxon>Peptostreptococcales</taxon>
        <taxon>Tindalliaceae</taxon>
        <taxon>Tindallia</taxon>
    </lineage>
</organism>
<dbReference type="Proteomes" id="UP000199230">
    <property type="component" value="Unassembled WGS sequence"/>
</dbReference>
<dbReference type="PROSITE" id="PS50042">
    <property type="entry name" value="CNMP_BINDING_3"/>
    <property type="match status" value="1"/>
</dbReference>
<dbReference type="GO" id="GO:0003700">
    <property type="term" value="F:DNA-binding transcription factor activity"/>
    <property type="evidence" value="ECO:0007669"/>
    <property type="project" value="InterPro"/>
</dbReference>
<dbReference type="STRING" id="159292.SAMN05192546_10619"/>
<evidence type="ECO:0000256" key="3">
    <source>
        <dbReference type="ARBA" id="ARBA00023163"/>
    </source>
</evidence>
<dbReference type="RefSeq" id="WP_093313677.1">
    <property type="nucleotide sequence ID" value="NZ_FNPV01000006.1"/>
</dbReference>
<keyword evidence="1" id="KW-0805">Transcription regulation</keyword>
<protein>
    <submittedName>
        <fullName evidence="6">Transcriptional regulator, Crp/Fnr family</fullName>
    </submittedName>
</protein>
<dbReference type="SMART" id="SM00100">
    <property type="entry name" value="cNMP"/>
    <property type="match status" value="1"/>
</dbReference>
<evidence type="ECO:0000259" key="4">
    <source>
        <dbReference type="PROSITE" id="PS50042"/>
    </source>
</evidence>
<dbReference type="PROSITE" id="PS00042">
    <property type="entry name" value="HTH_CRP_1"/>
    <property type="match status" value="1"/>
</dbReference>
<dbReference type="InterPro" id="IPR014710">
    <property type="entry name" value="RmlC-like_jellyroll"/>
</dbReference>
<sequence length="240" mass="26975">MPKKPECRCEICKGTTCLNQIPLLSSLTTEEAKKISAGVSFRTFQKGEILFRAGETADKLFIVCSGKVKLVSHTPEGREQILYILKGGDFFGAFNLLKENQFDATAEALTNSQISMLSKAEFDRIILSHPEITLKVFEKAYERIRKLETLIERLSTSSLDARVAGLLLNMVPDFGTHTSEGVLLKLTMSREDMGSYSGIARETMSRKLHLFDELGYIHLKSARQILIKDLEALRKILNEE</sequence>
<dbReference type="PANTHER" id="PTHR24567">
    <property type="entry name" value="CRP FAMILY TRANSCRIPTIONAL REGULATORY PROTEIN"/>
    <property type="match status" value="1"/>
</dbReference>
<dbReference type="InterPro" id="IPR036390">
    <property type="entry name" value="WH_DNA-bd_sf"/>
</dbReference>
<gene>
    <name evidence="6" type="ORF">SAMN05192546_10619</name>
</gene>
<reference evidence="6 7" key="1">
    <citation type="submission" date="2016-10" db="EMBL/GenBank/DDBJ databases">
        <authorList>
            <person name="de Groot N.N."/>
        </authorList>
    </citation>
    <scope>NUCLEOTIDE SEQUENCE [LARGE SCALE GENOMIC DNA]</scope>
    <source>
        <strain evidence="6 7">APO</strain>
    </source>
</reference>
<dbReference type="InterPro" id="IPR000595">
    <property type="entry name" value="cNMP-bd_dom"/>
</dbReference>
<dbReference type="CDD" id="cd00038">
    <property type="entry name" value="CAP_ED"/>
    <property type="match status" value="1"/>
</dbReference>
<dbReference type="SUPFAM" id="SSF51206">
    <property type="entry name" value="cAMP-binding domain-like"/>
    <property type="match status" value="1"/>
</dbReference>
<evidence type="ECO:0000256" key="2">
    <source>
        <dbReference type="ARBA" id="ARBA00023125"/>
    </source>
</evidence>
<evidence type="ECO:0000313" key="6">
    <source>
        <dbReference type="EMBL" id="SDY96326.1"/>
    </source>
</evidence>
<dbReference type="PROSITE" id="PS51063">
    <property type="entry name" value="HTH_CRP_2"/>
    <property type="match status" value="1"/>
</dbReference>
<accession>A0A1H3P5C5</accession>
<dbReference type="InterPro" id="IPR018335">
    <property type="entry name" value="Tscrpt_reg_HTH_Crp-type_CS"/>
</dbReference>
<dbReference type="GO" id="GO:0005829">
    <property type="term" value="C:cytosol"/>
    <property type="evidence" value="ECO:0007669"/>
    <property type="project" value="TreeGrafter"/>
</dbReference>
<dbReference type="Pfam" id="PF00027">
    <property type="entry name" value="cNMP_binding"/>
    <property type="match status" value="1"/>
</dbReference>
<dbReference type="PANTHER" id="PTHR24567:SF28">
    <property type="entry name" value="LISTERIOLYSIN REGULATORY PROTEIN"/>
    <property type="match status" value="1"/>
</dbReference>
<feature type="domain" description="HTH crp-type" evidence="5">
    <location>
        <begin position="157"/>
        <end position="231"/>
    </location>
</feature>
<keyword evidence="3" id="KW-0804">Transcription</keyword>
<name>A0A1H3P5C5_9FIRM</name>
<feature type="domain" description="Cyclic nucleotide-binding" evidence="4">
    <location>
        <begin position="23"/>
        <end position="143"/>
    </location>
</feature>
<keyword evidence="7" id="KW-1185">Reference proteome</keyword>
<evidence type="ECO:0000256" key="1">
    <source>
        <dbReference type="ARBA" id="ARBA00023015"/>
    </source>
</evidence>
<keyword evidence="2" id="KW-0238">DNA-binding</keyword>
<dbReference type="AlphaFoldDB" id="A0A1H3P5C5"/>
<evidence type="ECO:0000313" key="7">
    <source>
        <dbReference type="Proteomes" id="UP000199230"/>
    </source>
</evidence>
<dbReference type="Gene3D" id="2.60.120.10">
    <property type="entry name" value="Jelly Rolls"/>
    <property type="match status" value="1"/>
</dbReference>
<dbReference type="Gene3D" id="1.10.10.10">
    <property type="entry name" value="Winged helix-like DNA-binding domain superfamily/Winged helix DNA-binding domain"/>
    <property type="match status" value="1"/>
</dbReference>
<dbReference type="SUPFAM" id="SSF46785">
    <property type="entry name" value="Winged helix' DNA-binding domain"/>
    <property type="match status" value="1"/>
</dbReference>
<dbReference type="InterPro" id="IPR050397">
    <property type="entry name" value="Env_Response_Regulators"/>
</dbReference>
<dbReference type="InterPro" id="IPR018490">
    <property type="entry name" value="cNMP-bd_dom_sf"/>
</dbReference>
<dbReference type="InterPro" id="IPR036388">
    <property type="entry name" value="WH-like_DNA-bd_sf"/>
</dbReference>
<dbReference type="OrthoDB" id="9798104at2"/>
<dbReference type="GO" id="GO:0003677">
    <property type="term" value="F:DNA binding"/>
    <property type="evidence" value="ECO:0007669"/>
    <property type="project" value="UniProtKB-KW"/>
</dbReference>
<dbReference type="Pfam" id="PF13545">
    <property type="entry name" value="HTH_Crp_2"/>
    <property type="match status" value="1"/>
</dbReference>
<dbReference type="InterPro" id="IPR012318">
    <property type="entry name" value="HTH_CRP"/>
</dbReference>
<proteinExistence type="predicted"/>